<evidence type="ECO:0000259" key="1">
    <source>
        <dbReference type="PROSITE" id="PS50994"/>
    </source>
</evidence>
<evidence type="ECO:0000313" key="3">
    <source>
        <dbReference type="RefSeq" id="XP_039135713.1"/>
    </source>
</evidence>
<name>A0AB40C7E7_DIOCR</name>
<evidence type="ECO:0000313" key="2">
    <source>
        <dbReference type="Proteomes" id="UP001515500"/>
    </source>
</evidence>
<dbReference type="PROSITE" id="PS50994">
    <property type="entry name" value="INTEGRASE"/>
    <property type="match status" value="1"/>
</dbReference>
<dbReference type="InterPro" id="IPR001584">
    <property type="entry name" value="Integrase_cat-core"/>
</dbReference>
<dbReference type="GeneID" id="120273133"/>
<reference evidence="3" key="1">
    <citation type="submission" date="2025-08" db="UniProtKB">
        <authorList>
            <consortium name="RefSeq"/>
        </authorList>
    </citation>
    <scope>IDENTIFICATION</scope>
</reference>
<keyword evidence="2" id="KW-1185">Reference proteome</keyword>
<dbReference type="Proteomes" id="UP001515500">
    <property type="component" value="Chromosome 12"/>
</dbReference>
<sequence>MPYHPQTSGQVEVLNSDLKRILEKNIQNRRDWAEHLDDALYAYRTAYKTPIGTTPYILVYGKACHLPVELEHKAYWAVKFLNLDSTPVSEKRKLQLNELDECRAMAYENSKLYKERVKEYHGMPNIKKFASKLPRSIMPTPKNPTLSLLVIKHSMKF</sequence>
<proteinExistence type="predicted"/>
<dbReference type="AlphaFoldDB" id="A0AB40C7E7"/>
<dbReference type="SUPFAM" id="SSF53098">
    <property type="entry name" value="Ribonuclease H-like"/>
    <property type="match status" value="1"/>
</dbReference>
<accession>A0AB40C7E7</accession>
<dbReference type="GO" id="GO:0015074">
    <property type="term" value="P:DNA integration"/>
    <property type="evidence" value="ECO:0007669"/>
    <property type="project" value="InterPro"/>
</dbReference>
<dbReference type="InterPro" id="IPR036397">
    <property type="entry name" value="RNaseH_sf"/>
</dbReference>
<dbReference type="InterPro" id="IPR012337">
    <property type="entry name" value="RNaseH-like_sf"/>
</dbReference>
<feature type="domain" description="Integrase catalytic" evidence="1">
    <location>
        <begin position="1"/>
        <end position="63"/>
    </location>
</feature>
<gene>
    <name evidence="3" type="primary">LOC120273133</name>
</gene>
<dbReference type="InterPro" id="IPR052160">
    <property type="entry name" value="Gypsy_RT_Integrase-like"/>
</dbReference>
<protein>
    <submittedName>
        <fullName evidence="3">Uncharacterized protein LOC120273133</fullName>
    </submittedName>
</protein>
<dbReference type="PANTHER" id="PTHR47266">
    <property type="entry name" value="ENDONUCLEASE-RELATED"/>
    <property type="match status" value="1"/>
</dbReference>
<dbReference type="Gene3D" id="3.30.420.10">
    <property type="entry name" value="Ribonuclease H-like superfamily/Ribonuclease H"/>
    <property type="match status" value="1"/>
</dbReference>
<dbReference type="RefSeq" id="XP_039135713.1">
    <property type="nucleotide sequence ID" value="XM_039279779.1"/>
</dbReference>
<dbReference type="GO" id="GO:0003676">
    <property type="term" value="F:nucleic acid binding"/>
    <property type="evidence" value="ECO:0007669"/>
    <property type="project" value="InterPro"/>
</dbReference>
<organism evidence="2 3">
    <name type="scientific">Dioscorea cayennensis subsp. rotundata</name>
    <name type="common">White Guinea yam</name>
    <name type="synonym">Dioscorea rotundata</name>
    <dbReference type="NCBI Taxonomy" id="55577"/>
    <lineage>
        <taxon>Eukaryota</taxon>
        <taxon>Viridiplantae</taxon>
        <taxon>Streptophyta</taxon>
        <taxon>Embryophyta</taxon>
        <taxon>Tracheophyta</taxon>
        <taxon>Spermatophyta</taxon>
        <taxon>Magnoliopsida</taxon>
        <taxon>Liliopsida</taxon>
        <taxon>Dioscoreales</taxon>
        <taxon>Dioscoreaceae</taxon>
        <taxon>Dioscorea</taxon>
    </lineage>
</organism>